<dbReference type="EMBL" id="JABAIL010000001">
    <property type="protein sequence ID" value="NLR90059.1"/>
    <property type="molecule type" value="Genomic_DNA"/>
</dbReference>
<comment type="caution">
    <text evidence="1">The sequence shown here is derived from an EMBL/GenBank/DDBJ whole genome shotgun (WGS) entry which is preliminary data.</text>
</comment>
<dbReference type="AlphaFoldDB" id="A0A7X8SH32"/>
<organism evidence="1 2">
    <name type="scientific">Flammeovirga agarivorans</name>
    <dbReference type="NCBI Taxonomy" id="2726742"/>
    <lineage>
        <taxon>Bacteria</taxon>
        <taxon>Pseudomonadati</taxon>
        <taxon>Bacteroidota</taxon>
        <taxon>Cytophagia</taxon>
        <taxon>Cytophagales</taxon>
        <taxon>Flammeovirgaceae</taxon>
        <taxon>Flammeovirga</taxon>
    </lineage>
</organism>
<keyword evidence="2" id="KW-1185">Reference proteome</keyword>
<accession>A0A7X8SH32</accession>
<proteinExistence type="predicted"/>
<reference evidence="1 2" key="1">
    <citation type="submission" date="2020-04" db="EMBL/GenBank/DDBJ databases">
        <title>Flammeovirga sp. SR4, a novel species isolated from seawater.</title>
        <authorList>
            <person name="Wang X."/>
        </authorList>
    </citation>
    <scope>NUCLEOTIDE SEQUENCE [LARGE SCALE GENOMIC DNA]</scope>
    <source>
        <strain evidence="1 2">SR4</strain>
    </source>
</reference>
<dbReference type="Proteomes" id="UP000585050">
    <property type="component" value="Unassembled WGS sequence"/>
</dbReference>
<dbReference type="RefSeq" id="WP_211093180.1">
    <property type="nucleotide sequence ID" value="NZ_JABAIL010000001.1"/>
</dbReference>
<evidence type="ECO:0000313" key="2">
    <source>
        <dbReference type="Proteomes" id="UP000585050"/>
    </source>
</evidence>
<sequence>MIGFYFIDETRKAANETDIWHVVASESIALVELENPQQVKSLIDSSEMIIALKDLEGGVSTLKTLDQLLLMLDSAKVNPILGTKQKVYFSLNSTGSQPISWSVYIPTDERVYLDPFTQLTSLPQSTSTRQYKGMIVHEYYVNGELLTVAKIRNFIVASTDALWVEEAIRNNGEKFYDEYYFKTLSQKLSQYDQQIELAEGINVWLRPNSIAHWFSRKNTPSLLHPFPSIEEFSYGMRIKSASENSNEVQIIAHNVLPENAFNGFVKEALTSSIDKIHPLMVDDIAFYQRWHVSNINTFIDGAADYSDLVKKGYLESVQKRLQKSGFDLNKLSDQIKGDIAKATITNVSGSAWQHLYFMQLKNNVEFDIALGDLRNDFDDKSSQKVELIGRSGFTIYRFPVGDVSGGLMGVEFQDSYQASYLLRFNDFMVICGDLPTLSQWLNDWLVKRRWVKQQRYNVLINKLKNTEGEASFVMNTETSWPALNYPLSKTYRDYLNRHLQLFLSLNFQLWNINKDQIELCGLFSGQLREDKAKKIEKVLTITTGEKLAMAPSIFKDVMGQPKGFTLIDKENIIETYSFAGDTLFYQEFDSTISSEPQLMWDMNGEASVFISLKNKILHLSRNTSYTTGFPVELPIYSQIQYLKWLPWHAKGSSDMIQNTDGLVLATDTLGNIYGIDKKGEYRGKWLPQNTLEPLIIPPYLFQSDAKNYVVTLSKTGKLIIFDAEGRYMKGFPMLFKNIVSPQIFVVENANLDETVITFITLIGDLVEVNGKGDLIRKEELGDRSSGRTFDLLIDEARKRSYMILDQRHGLVKVKDSSGQLLFENQFEEKGKAIGQFFDFGIDAEVVGITFPLSQKTYLYYTNGKKFVEQPIRNNTTFNMFYDADIQKFVLVSSFDNKSEVYHLNRRN</sequence>
<gene>
    <name evidence="1" type="ORF">HGP29_02530</name>
</gene>
<evidence type="ECO:0000313" key="1">
    <source>
        <dbReference type="EMBL" id="NLR90059.1"/>
    </source>
</evidence>
<protein>
    <submittedName>
        <fullName evidence="1">Uncharacterized protein</fullName>
    </submittedName>
</protein>
<name>A0A7X8SH32_9BACT</name>